<dbReference type="Proteomes" id="UP000031668">
    <property type="component" value="Unassembled WGS sequence"/>
</dbReference>
<evidence type="ECO:0000259" key="2">
    <source>
        <dbReference type="Pfam" id="PF10551"/>
    </source>
</evidence>
<feature type="transmembrane region" description="Helical" evidence="1">
    <location>
        <begin position="88"/>
        <end position="111"/>
    </location>
</feature>
<dbReference type="Pfam" id="PF10551">
    <property type="entry name" value="MULE"/>
    <property type="match status" value="1"/>
</dbReference>
<dbReference type="PANTHER" id="PTHR47160:SF10">
    <property type="entry name" value="MULE TRANSPOSASE DOMAIN-CONTAINING PROTEIN"/>
    <property type="match status" value="1"/>
</dbReference>
<keyword evidence="1" id="KW-1133">Transmembrane helix</keyword>
<evidence type="ECO:0000313" key="3">
    <source>
        <dbReference type="EMBL" id="KII74031.1"/>
    </source>
</evidence>
<evidence type="ECO:0000313" key="4">
    <source>
        <dbReference type="Proteomes" id="UP000031668"/>
    </source>
</evidence>
<sequence length="357" mass="42291">MPSYDSLQRTIQNIRQRRNTHYRIPTSTQDFIIPDEFKVTNRGIRFLLDDTQITGQRVIIFSTDDALNILSQTNSIFFDGTFSVVPDIFYQLFVLHGFIHGQIFPLVYVLMERKTKESYLIVWRKLQEYITENLTSAMCDFEIASIQAFNETFPQIPITGCYYHFCQSIYRGIQRFGLVTSYNESQNIRIHLRMLSALAFCPPQQVSNYYEILEDQLNTLLQSNSIRQFLDYFEETYIGRFRRTGRDEPRFPIVLWNQRLRVIDHLPRTNNNVEGWHRAFSSMVDASHPNIYTFLRHLKNEESLVSARIERADSINVNDTRRERQRSIENQLVTLISRFEILPPLTFLKKIAFIYSF</sequence>
<feature type="domain" description="MULE transposase" evidence="2">
    <location>
        <begin position="76"/>
        <end position="167"/>
    </location>
</feature>
<dbReference type="PANTHER" id="PTHR47160">
    <property type="entry name" value="PUTATIVE-RELATED"/>
    <property type="match status" value="1"/>
</dbReference>
<keyword evidence="4" id="KW-1185">Reference proteome</keyword>
<evidence type="ECO:0000256" key="1">
    <source>
        <dbReference type="SAM" id="Phobius"/>
    </source>
</evidence>
<accession>A0A0C2N2Z7</accession>
<proteinExistence type="predicted"/>
<comment type="caution">
    <text evidence="3">The sequence shown here is derived from an EMBL/GenBank/DDBJ whole genome shotgun (WGS) entry which is preliminary data.</text>
</comment>
<gene>
    <name evidence="3" type="ORF">RF11_00015</name>
</gene>
<dbReference type="OMA" id="DASHPNI"/>
<dbReference type="EMBL" id="JWZT01000567">
    <property type="protein sequence ID" value="KII74031.1"/>
    <property type="molecule type" value="Genomic_DNA"/>
</dbReference>
<keyword evidence="1" id="KW-0472">Membrane</keyword>
<protein>
    <recommendedName>
        <fullName evidence="2">MULE transposase domain-containing protein</fullName>
    </recommendedName>
</protein>
<name>A0A0C2N2Z7_THEKT</name>
<reference evidence="3 4" key="1">
    <citation type="journal article" date="2014" name="Genome Biol. Evol.">
        <title>The genome of the myxosporean Thelohanellus kitauei shows adaptations to nutrient acquisition within its fish host.</title>
        <authorList>
            <person name="Yang Y."/>
            <person name="Xiong J."/>
            <person name="Zhou Z."/>
            <person name="Huo F."/>
            <person name="Miao W."/>
            <person name="Ran C."/>
            <person name="Liu Y."/>
            <person name="Zhang J."/>
            <person name="Feng J."/>
            <person name="Wang M."/>
            <person name="Wang M."/>
            <person name="Wang L."/>
            <person name="Yao B."/>
        </authorList>
    </citation>
    <scope>NUCLEOTIDE SEQUENCE [LARGE SCALE GENOMIC DNA]</scope>
    <source>
        <strain evidence="3">Wuqing</strain>
    </source>
</reference>
<dbReference type="InterPro" id="IPR018289">
    <property type="entry name" value="MULE_transposase_dom"/>
</dbReference>
<dbReference type="OrthoDB" id="10051448at2759"/>
<dbReference type="AlphaFoldDB" id="A0A0C2N2Z7"/>
<keyword evidence="1" id="KW-0812">Transmembrane</keyword>
<organism evidence="3 4">
    <name type="scientific">Thelohanellus kitauei</name>
    <name type="common">Myxosporean</name>
    <dbReference type="NCBI Taxonomy" id="669202"/>
    <lineage>
        <taxon>Eukaryota</taxon>
        <taxon>Metazoa</taxon>
        <taxon>Cnidaria</taxon>
        <taxon>Myxozoa</taxon>
        <taxon>Myxosporea</taxon>
        <taxon>Bivalvulida</taxon>
        <taxon>Platysporina</taxon>
        <taxon>Myxobolidae</taxon>
        <taxon>Thelohanellus</taxon>
    </lineage>
</organism>